<protein>
    <submittedName>
        <fullName evidence="2">Uncharacterized protein</fullName>
    </submittedName>
</protein>
<feature type="transmembrane region" description="Helical" evidence="1">
    <location>
        <begin position="79"/>
        <end position="105"/>
    </location>
</feature>
<keyword evidence="1" id="KW-0472">Membrane</keyword>
<dbReference type="RefSeq" id="WP_201102693.1">
    <property type="nucleotide sequence ID" value="NZ_CP067977.1"/>
</dbReference>
<accession>A0ABX7BL66</accession>
<dbReference type="Pfam" id="PF20587">
    <property type="entry name" value="DUF6789"/>
    <property type="match status" value="1"/>
</dbReference>
<evidence type="ECO:0000313" key="2">
    <source>
        <dbReference type="EMBL" id="QQQ18322.1"/>
    </source>
</evidence>
<reference evidence="2 3" key="1">
    <citation type="submission" date="2021-01" db="EMBL/GenBank/DDBJ databases">
        <title>Brevundimonas vitis sp. nov., an bacterium isolated from grape (Vitis vinifera).</title>
        <authorList>
            <person name="Jiang L."/>
            <person name="Lee J."/>
        </authorList>
    </citation>
    <scope>NUCLEOTIDE SEQUENCE [LARGE SCALE GENOMIC DNA]</scope>
    <source>
        <strain evidence="2 3">GRTSA-9</strain>
    </source>
</reference>
<dbReference type="Proteomes" id="UP000595448">
    <property type="component" value="Chromosome"/>
</dbReference>
<dbReference type="InterPro" id="IPR046739">
    <property type="entry name" value="DUF6789"/>
</dbReference>
<sequence length="150" mass="15687">MGMLAGLASTTAIFLLEAVNLLLGPWVVSFPRLLSVTLQMPDNVALGWIAHAIAGTLVLGPLFALMYKSIPGQTPEAKGITFSVAAFVVLSLTVAPLAGVGMFFMRAGFVALAWMILTHALFGVVLGNVMARLMAREKRGPVVIGGAAVH</sequence>
<feature type="transmembrane region" description="Helical" evidence="1">
    <location>
        <begin position="45"/>
        <end position="67"/>
    </location>
</feature>
<organism evidence="2 3">
    <name type="scientific">Brevundimonas vitisensis</name>
    <dbReference type="NCBI Taxonomy" id="2800818"/>
    <lineage>
        <taxon>Bacteria</taxon>
        <taxon>Pseudomonadati</taxon>
        <taxon>Pseudomonadota</taxon>
        <taxon>Alphaproteobacteria</taxon>
        <taxon>Caulobacterales</taxon>
        <taxon>Caulobacteraceae</taxon>
        <taxon>Brevundimonas</taxon>
    </lineage>
</organism>
<evidence type="ECO:0000256" key="1">
    <source>
        <dbReference type="SAM" id="Phobius"/>
    </source>
</evidence>
<keyword evidence="3" id="KW-1185">Reference proteome</keyword>
<name>A0ABX7BL66_9CAUL</name>
<proteinExistence type="predicted"/>
<feature type="transmembrane region" description="Helical" evidence="1">
    <location>
        <begin position="111"/>
        <end position="131"/>
    </location>
</feature>
<dbReference type="EMBL" id="CP067977">
    <property type="protein sequence ID" value="QQQ18322.1"/>
    <property type="molecule type" value="Genomic_DNA"/>
</dbReference>
<evidence type="ECO:0000313" key="3">
    <source>
        <dbReference type="Proteomes" id="UP000595448"/>
    </source>
</evidence>
<keyword evidence="1" id="KW-0812">Transmembrane</keyword>
<gene>
    <name evidence="2" type="ORF">JIP62_13660</name>
</gene>
<keyword evidence="1" id="KW-1133">Transmembrane helix</keyword>